<accession>A0A0B6ZGT2</accession>
<evidence type="ECO:0000259" key="2">
    <source>
        <dbReference type="PROSITE" id="PS50234"/>
    </source>
</evidence>
<organism evidence="3">
    <name type="scientific">Arion vulgaris</name>
    <dbReference type="NCBI Taxonomy" id="1028688"/>
    <lineage>
        <taxon>Eukaryota</taxon>
        <taxon>Metazoa</taxon>
        <taxon>Spiralia</taxon>
        <taxon>Lophotrochozoa</taxon>
        <taxon>Mollusca</taxon>
        <taxon>Gastropoda</taxon>
        <taxon>Heterobranchia</taxon>
        <taxon>Euthyneura</taxon>
        <taxon>Panpulmonata</taxon>
        <taxon>Eupulmonata</taxon>
        <taxon>Stylommatophora</taxon>
        <taxon>Helicina</taxon>
        <taxon>Arionoidea</taxon>
        <taxon>Arionidae</taxon>
        <taxon>Arion</taxon>
    </lineage>
</organism>
<proteinExistence type="predicted"/>
<dbReference type="PANTHER" id="PTHR24020">
    <property type="entry name" value="COLLAGEN ALPHA"/>
    <property type="match status" value="1"/>
</dbReference>
<feature type="domain" description="VWFA" evidence="2">
    <location>
        <begin position="43"/>
        <end position="217"/>
    </location>
</feature>
<sequence length="236" mass="25491">MERILTMMVKFLLLAFLTFAVSSAAPAADAASEPNCENQIVADIYFLIDGSNSINSIGYGRELDFVISVSKQFPFGPQNVQLALGIFSTTFKHIVDLNGSPTFDDFSQTVRNTVQLKKNTFTHLALEAILSDGLLRSAARGGRNVQKILILVTDGRSENTAKTVAAADKLWGDNVTIICVGVGSIDKDELKAVARDEKNVITVKSFGKLDSDIIKRITQRVCEAPADKPAPTDAPA</sequence>
<dbReference type="InterPro" id="IPR050525">
    <property type="entry name" value="ECM_Assembly_Org"/>
</dbReference>
<dbReference type="CDD" id="cd01450">
    <property type="entry name" value="vWFA_subfamily_ECM"/>
    <property type="match status" value="1"/>
</dbReference>
<dbReference type="InterPro" id="IPR002035">
    <property type="entry name" value="VWF_A"/>
</dbReference>
<reference evidence="3" key="1">
    <citation type="submission" date="2014-12" db="EMBL/GenBank/DDBJ databases">
        <title>Insight into the proteome of Arion vulgaris.</title>
        <authorList>
            <person name="Aradska J."/>
            <person name="Bulat T."/>
            <person name="Smidak R."/>
            <person name="Sarate P."/>
            <person name="Gangsoo J."/>
            <person name="Sialana F."/>
            <person name="Bilban M."/>
            <person name="Lubec G."/>
        </authorList>
    </citation>
    <scope>NUCLEOTIDE SEQUENCE</scope>
    <source>
        <tissue evidence="3">Skin</tissue>
    </source>
</reference>
<feature type="chain" id="PRO_5002112257" description="VWFA domain-containing protein" evidence="1">
    <location>
        <begin position="25"/>
        <end position="236"/>
    </location>
</feature>
<dbReference type="PANTHER" id="PTHR24020:SF20">
    <property type="entry name" value="PH DOMAIN-CONTAINING PROTEIN"/>
    <property type="match status" value="1"/>
</dbReference>
<evidence type="ECO:0000256" key="1">
    <source>
        <dbReference type="SAM" id="SignalP"/>
    </source>
</evidence>
<dbReference type="AlphaFoldDB" id="A0A0B6ZGT2"/>
<keyword evidence="1" id="KW-0732">Signal</keyword>
<dbReference type="SUPFAM" id="SSF53300">
    <property type="entry name" value="vWA-like"/>
    <property type="match status" value="1"/>
</dbReference>
<gene>
    <name evidence="3" type="primary">ORF63284</name>
</gene>
<dbReference type="Gene3D" id="3.40.50.410">
    <property type="entry name" value="von Willebrand factor, type A domain"/>
    <property type="match status" value="1"/>
</dbReference>
<feature type="signal peptide" evidence="1">
    <location>
        <begin position="1"/>
        <end position="24"/>
    </location>
</feature>
<dbReference type="SMART" id="SM00327">
    <property type="entry name" value="VWA"/>
    <property type="match status" value="1"/>
</dbReference>
<protein>
    <recommendedName>
        <fullName evidence="2">VWFA domain-containing protein</fullName>
    </recommendedName>
</protein>
<dbReference type="EMBL" id="HACG01020747">
    <property type="protein sequence ID" value="CEK67612.1"/>
    <property type="molecule type" value="Transcribed_RNA"/>
</dbReference>
<dbReference type="PRINTS" id="PR00453">
    <property type="entry name" value="VWFADOMAIN"/>
</dbReference>
<dbReference type="Pfam" id="PF00092">
    <property type="entry name" value="VWA"/>
    <property type="match status" value="1"/>
</dbReference>
<name>A0A0B6ZGT2_9EUPU</name>
<feature type="non-terminal residue" evidence="3">
    <location>
        <position position="236"/>
    </location>
</feature>
<dbReference type="InterPro" id="IPR036465">
    <property type="entry name" value="vWFA_dom_sf"/>
</dbReference>
<dbReference type="PROSITE" id="PS50234">
    <property type="entry name" value="VWFA"/>
    <property type="match status" value="1"/>
</dbReference>
<evidence type="ECO:0000313" key="3">
    <source>
        <dbReference type="EMBL" id="CEK67612.1"/>
    </source>
</evidence>